<dbReference type="InterPro" id="IPR025312">
    <property type="entry name" value="DUF4216"/>
</dbReference>
<feature type="domain" description="DUF4218" evidence="3">
    <location>
        <begin position="3"/>
        <end position="97"/>
    </location>
</feature>
<evidence type="ECO:0000313" key="4">
    <source>
        <dbReference type="EMBL" id="KAK1696216.1"/>
    </source>
</evidence>
<feature type="domain" description="DUF4216" evidence="2">
    <location>
        <begin position="164"/>
        <end position="224"/>
    </location>
</feature>
<dbReference type="Pfam" id="PF13952">
    <property type="entry name" value="DUF4216"/>
    <property type="match status" value="1"/>
</dbReference>
<accession>A0AAD8TXZ1</accession>
<proteinExistence type="predicted"/>
<dbReference type="AlphaFoldDB" id="A0AAD8TXZ1"/>
<dbReference type="InterPro" id="IPR025452">
    <property type="entry name" value="DUF4218"/>
</dbReference>
<gene>
    <name evidence="4" type="ORF">QYE76_012913</name>
</gene>
<dbReference type="PANTHER" id="PTHR48258">
    <property type="entry name" value="DUF4218 DOMAIN-CONTAINING PROTEIN-RELATED"/>
    <property type="match status" value="1"/>
</dbReference>
<name>A0AAD8TXZ1_LOLMU</name>
<protein>
    <submittedName>
        <fullName evidence="4">Uncharacterized protein</fullName>
    </submittedName>
</protein>
<evidence type="ECO:0000259" key="2">
    <source>
        <dbReference type="Pfam" id="PF13952"/>
    </source>
</evidence>
<dbReference type="EMBL" id="JAUUTY010000001">
    <property type="protein sequence ID" value="KAK1696216.1"/>
    <property type="molecule type" value="Genomic_DNA"/>
</dbReference>
<feature type="region of interest" description="Disordered" evidence="1">
    <location>
        <begin position="303"/>
        <end position="348"/>
    </location>
</feature>
<evidence type="ECO:0000259" key="3">
    <source>
        <dbReference type="Pfam" id="PF13960"/>
    </source>
</evidence>
<feature type="compositionally biased region" description="Acidic residues" evidence="1">
    <location>
        <begin position="325"/>
        <end position="337"/>
    </location>
</feature>
<keyword evidence="5" id="KW-1185">Reference proteome</keyword>
<reference evidence="4" key="1">
    <citation type="submission" date="2023-07" db="EMBL/GenBank/DDBJ databases">
        <title>A chromosome-level genome assembly of Lolium multiflorum.</title>
        <authorList>
            <person name="Chen Y."/>
            <person name="Copetti D."/>
            <person name="Kolliker R."/>
            <person name="Studer B."/>
        </authorList>
    </citation>
    <scope>NUCLEOTIDE SEQUENCE</scope>
    <source>
        <strain evidence="4">02402/16</strain>
        <tissue evidence="4">Leaf</tissue>
    </source>
</reference>
<comment type="caution">
    <text evidence="4">The sequence shown here is derived from an EMBL/GenBank/DDBJ whole genome shotgun (WGS) entry which is preliminary data.</text>
</comment>
<organism evidence="4 5">
    <name type="scientific">Lolium multiflorum</name>
    <name type="common">Italian ryegrass</name>
    <name type="synonym">Lolium perenne subsp. multiflorum</name>
    <dbReference type="NCBI Taxonomy" id="4521"/>
    <lineage>
        <taxon>Eukaryota</taxon>
        <taxon>Viridiplantae</taxon>
        <taxon>Streptophyta</taxon>
        <taxon>Embryophyta</taxon>
        <taxon>Tracheophyta</taxon>
        <taxon>Spermatophyta</taxon>
        <taxon>Magnoliopsida</taxon>
        <taxon>Liliopsida</taxon>
        <taxon>Poales</taxon>
        <taxon>Poaceae</taxon>
        <taxon>BOP clade</taxon>
        <taxon>Pooideae</taxon>
        <taxon>Poodae</taxon>
        <taxon>Poeae</taxon>
        <taxon>Poeae Chloroplast Group 2 (Poeae type)</taxon>
        <taxon>Loliodinae</taxon>
        <taxon>Loliinae</taxon>
        <taxon>Lolium</taxon>
    </lineage>
</organism>
<evidence type="ECO:0000313" key="5">
    <source>
        <dbReference type="Proteomes" id="UP001231189"/>
    </source>
</evidence>
<evidence type="ECO:0000256" key="1">
    <source>
        <dbReference type="SAM" id="MobiDB-lite"/>
    </source>
</evidence>
<dbReference type="PANTHER" id="PTHR48258:SF9">
    <property type="entry name" value="OS01G0348150 PROTEIN"/>
    <property type="match status" value="1"/>
</dbReference>
<sequence>MDPETLSGLQEDVVECLVSFELLFPPSFFNIMTHLLVHLVEEIRILGPVFLHNMFPFERFMGVLKKYVHNRARPEGSISKGYGTEEVIEFCVDFLPDLKPIGVPESRLPSSNICTFQGYEINGNTFYTIDQDKKSTNQNSGVRFDATDENGQTTTYYGYIEEIWELDYGPTFKVPLFRCKWVKLSGIHIDDKYGMITVDPNNLAYLDEPFVLASEVAQARHRFYFVLFLRQGVVRYMLYLIEQCVHRRILILPTALVPVAATNRDKRYEEDGPPSSNFNEAGRRMWWRGRTLQSVMAYRGPRLRYPQSQPTRGHPPRFDNRDPDGSDDDVGDYDDYSGEYYRTRHDYD</sequence>
<dbReference type="Pfam" id="PF13960">
    <property type="entry name" value="DUF4218"/>
    <property type="match status" value="1"/>
</dbReference>
<dbReference type="Proteomes" id="UP001231189">
    <property type="component" value="Unassembled WGS sequence"/>
</dbReference>